<dbReference type="SUPFAM" id="SSF46689">
    <property type="entry name" value="Homeodomain-like"/>
    <property type="match status" value="1"/>
</dbReference>
<reference evidence="1" key="1">
    <citation type="submission" date="2021-02" db="EMBL/GenBank/DDBJ databases">
        <authorList>
            <person name="Nowell W R."/>
        </authorList>
    </citation>
    <scope>NUCLEOTIDE SEQUENCE</scope>
</reference>
<evidence type="ECO:0000313" key="2">
    <source>
        <dbReference type="Proteomes" id="UP000663865"/>
    </source>
</evidence>
<comment type="caution">
    <text evidence="1">The sequence shown here is derived from an EMBL/GenBank/DDBJ whole genome shotgun (WGS) entry which is preliminary data.</text>
</comment>
<accession>A0A818VBG3</accession>
<organism evidence="1 2">
    <name type="scientific">Rotaria socialis</name>
    <dbReference type="NCBI Taxonomy" id="392032"/>
    <lineage>
        <taxon>Eukaryota</taxon>
        <taxon>Metazoa</taxon>
        <taxon>Spiralia</taxon>
        <taxon>Gnathifera</taxon>
        <taxon>Rotifera</taxon>
        <taxon>Eurotatoria</taxon>
        <taxon>Bdelloidea</taxon>
        <taxon>Philodinida</taxon>
        <taxon>Philodinidae</taxon>
        <taxon>Rotaria</taxon>
    </lineage>
</organism>
<evidence type="ECO:0008006" key="3">
    <source>
        <dbReference type="Google" id="ProtNLM"/>
    </source>
</evidence>
<proteinExistence type="predicted"/>
<gene>
    <name evidence="1" type="ORF">KIK155_LOCUS27276</name>
</gene>
<sequence>PKYSEKDLQDALTQINEQDLSVADAAVHFHIPIRTIYNRLSKNQTNLRPGGKTILTKDEEQLIVHTIILFQQWQCPVTPSTVIHLAKSYMLELQKPICQTSTLRDWFSDFMKRWANELKIGKTEY</sequence>
<feature type="non-terminal residue" evidence="1">
    <location>
        <position position="1"/>
    </location>
</feature>
<name>A0A818VBG3_9BILA</name>
<dbReference type="InterPro" id="IPR009057">
    <property type="entry name" value="Homeodomain-like_sf"/>
</dbReference>
<dbReference type="AlphaFoldDB" id="A0A818VBG3"/>
<dbReference type="EMBL" id="CAJNYV010004959">
    <property type="protein sequence ID" value="CAF3710302.1"/>
    <property type="molecule type" value="Genomic_DNA"/>
</dbReference>
<evidence type="ECO:0000313" key="1">
    <source>
        <dbReference type="EMBL" id="CAF3710302.1"/>
    </source>
</evidence>
<dbReference type="Proteomes" id="UP000663865">
    <property type="component" value="Unassembled WGS sequence"/>
</dbReference>
<dbReference type="Gene3D" id="1.10.10.60">
    <property type="entry name" value="Homeodomain-like"/>
    <property type="match status" value="1"/>
</dbReference>
<protein>
    <recommendedName>
        <fullName evidence="3">HTH CENPB-type domain-containing protein</fullName>
    </recommendedName>
</protein>